<name>A0ABY8P2A0_9GAMM</name>
<keyword evidence="2" id="KW-1185">Reference proteome</keyword>
<evidence type="ECO:0000313" key="2">
    <source>
        <dbReference type="Proteomes" id="UP001231859"/>
    </source>
</evidence>
<evidence type="ECO:0000313" key="1">
    <source>
        <dbReference type="EMBL" id="WGO83620.1"/>
    </source>
</evidence>
<dbReference type="EMBL" id="CP123759">
    <property type="protein sequence ID" value="WGO83620.1"/>
    <property type="molecule type" value="Genomic_DNA"/>
</dbReference>
<proteinExistence type="predicted"/>
<dbReference type="Proteomes" id="UP001231859">
    <property type="component" value="Chromosome"/>
</dbReference>
<gene>
    <name evidence="1" type="ORF">QG404_01445</name>
</gene>
<dbReference type="InterPro" id="IPR025683">
    <property type="entry name" value="Protein_beta"/>
</dbReference>
<accession>A0ABY8P2A0</accession>
<organism evidence="1 2">
    <name type="scientific">Arsenophonus apicola</name>
    <dbReference type="NCBI Taxonomy" id="2879119"/>
    <lineage>
        <taxon>Bacteria</taxon>
        <taxon>Pseudomonadati</taxon>
        <taxon>Pseudomonadota</taxon>
        <taxon>Gammaproteobacteria</taxon>
        <taxon>Enterobacterales</taxon>
        <taxon>Morganellaceae</taxon>
        <taxon>Arsenophonus</taxon>
    </lineage>
</organism>
<reference evidence="1 2" key="1">
    <citation type="submission" date="2023-04" db="EMBL/GenBank/DDBJ databases">
        <title>Genome dynamics across the evolutionary transition to endosymbiosis.</title>
        <authorList>
            <person name="Siozios S."/>
            <person name="Nadal-Jimenez P."/>
            <person name="Azagi T."/>
            <person name="Sprong H."/>
            <person name="Frost C.L."/>
            <person name="Parratt S.R."/>
            <person name="Taylor G."/>
            <person name="Brettell L."/>
            <person name="Lew K.C."/>
            <person name="Croft L."/>
            <person name="King K.C."/>
            <person name="Brockhurst M.A."/>
            <person name="Hypsa V."/>
            <person name="Novakova E."/>
            <person name="Darby A.C."/>
            <person name="Hurst G.D.D."/>
        </authorList>
    </citation>
    <scope>NUCLEOTIDE SEQUENCE [LARGE SCALE GENOMIC DNA]</scope>
    <source>
        <strain evidence="2">aApi_AU</strain>
    </source>
</reference>
<protein>
    <submittedName>
        <fullName evidence="1">Protein beta</fullName>
    </submittedName>
</protein>
<sequence>MFLLGDRFDFKYAPILSLSPSEMEALQQLPEKDKDLILPIFPLKGWMSSQTLDNSLKKIKKTIGDRKWVASFDKEYLSSNKNFLLTGTYPREVFNQLVDLKKPSQGYKNWYNFLREIPEAIPTVFLDDLPQLENQIAQLISLNRGLTFVFEVKKLTLISYNEIINIISQLKITDLLFVYDLGTIGSEYNDYYQPLLNLINRTKGVLPFARVAISGTSFPFNFAGYHKGENPIYERLLFNKLNNVVNFYPTIYSDRGSSRIEKQTGGGNPPP</sequence>
<dbReference type="Pfam" id="PF14350">
    <property type="entry name" value="Beta_protein"/>
    <property type="match status" value="1"/>
</dbReference>